<feature type="domain" description="NB-ARC" evidence="3">
    <location>
        <begin position="146"/>
        <end position="266"/>
    </location>
</feature>
<proteinExistence type="predicted"/>
<dbReference type="PRINTS" id="PR00364">
    <property type="entry name" value="DISEASERSIST"/>
</dbReference>
<dbReference type="InterPro" id="IPR036388">
    <property type="entry name" value="WH-like_DNA-bd_sf"/>
</dbReference>
<name>A0A4U5X972_STRGB</name>
<dbReference type="SMART" id="SM00028">
    <property type="entry name" value="TPR"/>
    <property type="match status" value="6"/>
</dbReference>
<keyword evidence="1" id="KW-0802">TPR repeat</keyword>
<protein>
    <submittedName>
        <fullName evidence="4">Tetratricopeptide repeat protein</fullName>
    </submittedName>
</protein>
<dbReference type="InterPro" id="IPR019734">
    <property type="entry name" value="TPR_rpt"/>
</dbReference>
<feature type="compositionally biased region" description="Low complexity" evidence="2">
    <location>
        <begin position="59"/>
        <end position="97"/>
    </location>
</feature>
<dbReference type="InterPro" id="IPR027417">
    <property type="entry name" value="P-loop_NTPase"/>
</dbReference>
<organism evidence="4 5">
    <name type="scientific">Streptomyces galbus</name>
    <dbReference type="NCBI Taxonomy" id="33898"/>
    <lineage>
        <taxon>Bacteria</taxon>
        <taxon>Bacillati</taxon>
        <taxon>Actinomycetota</taxon>
        <taxon>Actinomycetes</taxon>
        <taxon>Kitasatosporales</taxon>
        <taxon>Streptomycetaceae</taxon>
        <taxon>Streptomyces</taxon>
    </lineage>
</organism>
<feature type="compositionally biased region" description="Polar residues" evidence="2">
    <location>
        <begin position="855"/>
        <end position="864"/>
    </location>
</feature>
<dbReference type="GO" id="GO:0043531">
    <property type="term" value="F:ADP binding"/>
    <property type="evidence" value="ECO:0007669"/>
    <property type="project" value="InterPro"/>
</dbReference>
<feature type="region of interest" description="Disordered" evidence="2">
    <location>
        <begin position="1"/>
        <end position="111"/>
    </location>
</feature>
<dbReference type="InterPro" id="IPR002182">
    <property type="entry name" value="NB-ARC"/>
</dbReference>
<feature type="compositionally biased region" description="Basic residues" evidence="2">
    <location>
        <begin position="865"/>
        <end position="874"/>
    </location>
</feature>
<reference evidence="4 5" key="1">
    <citation type="submission" date="2019-04" db="EMBL/GenBank/DDBJ databases">
        <title>Streptomyces lasaliensis sp.nov., an Actinomycete isolated from soil which produces the polyether antibiotic lasalocid.</title>
        <authorList>
            <person name="Erwin G."/>
            <person name="Haber C."/>
        </authorList>
    </citation>
    <scope>NUCLEOTIDE SEQUENCE [LARGE SCALE GENOMIC DNA]</scope>
    <source>
        <strain evidence="4 5">DSM 40089</strain>
    </source>
</reference>
<comment type="caution">
    <text evidence="4">The sequence shown here is derived from an EMBL/GenBank/DDBJ whole genome shotgun (WGS) entry which is preliminary data.</text>
</comment>
<dbReference type="InterPro" id="IPR011990">
    <property type="entry name" value="TPR-like_helical_dom_sf"/>
</dbReference>
<feature type="repeat" description="TPR" evidence="1">
    <location>
        <begin position="605"/>
        <end position="638"/>
    </location>
</feature>
<evidence type="ECO:0000313" key="5">
    <source>
        <dbReference type="Proteomes" id="UP000308632"/>
    </source>
</evidence>
<dbReference type="Gene3D" id="1.25.40.10">
    <property type="entry name" value="Tetratricopeptide repeat domain"/>
    <property type="match status" value="2"/>
</dbReference>
<dbReference type="PROSITE" id="PS50005">
    <property type="entry name" value="TPR"/>
    <property type="match status" value="1"/>
</dbReference>
<dbReference type="PANTHER" id="PTHR47691:SF3">
    <property type="entry name" value="HTH-TYPE TRANSCRIPTIONAL REGULATOR RV0890C-RELATED"/>
    <property type="match status" value="1"/>
</dbReference>
<dbReference type="Gene3D" id="3.40.50.300">
    <property type="entry name" value="P-loop containing nucleotide triphosphate hydrolases"/>
    <property type="match status" value="1"/>
</dbReference>
<dbReference type="Pfam" id="PF00931">
    <property type="entry name" value="NB-ARC"/>
    <property type="match status" value="1"/>
</dbReference>
<gene>
    <name evidence="4" type="ORF">E4U92_07575</name>
</gene>
<dbReference type="Gene3D" id="1.10.10.10">
    <property type="entry name" value="Winged helix-like DNA-binding domain superfamily/Winged helix DNA-binding domain"/>
    <property type="match status" value="1"/>
</dbReference>
<evidence type="ECO:0000259" key="3">
    <source>
        <dbReference type="Pfam" id="PF00931"/>
    </source>
</evidence>
<sequence>MGIDPGRPLTRLYEGILREAPELAAPERPAPPARHSGPPRQPGPAPAHALAPVPPPGSGAPEAAVPADGPVPGAAPTTAAAGVSPPAAPVTAPSAPGAPGGGPTAATTAPAPCTLPYDLSDFTGRREDLAALLACIHRKNDPANTSTTMVAIDGMGGSGKTSLAVRAARQVAHLFPDGQLHIDLQGFTPGGRSVTPAAALDTLLRAVGTPAERIPDDAEGRAALWRSALADRRVLLLLDNAHDAAQILPLLPPAHGCLVLVTSRSRLFDLDGAEWISIGPMSHEDGEQLLTEMLGPARVAAEPEATAELVELCGRLPLALRIVAARLRNRPRWTVRYLADRLHDETRRLEELSVGERSVAASLRLSYQAMDDEHRTAFRMLSLHPGSDLDAHSAAALFGLDPHGSEAILERLLDVHLLQQPDMGLYRFHDLVRNFAQSQRGPATERDDTQAVERLLDYYLSASEEACRLLFPGRKRSVTGIPEFSGELPPLRDQECAAQWFEREHSSLLFAVTLADRHGFDRHTVGLTRNIVFQLNARGRFEDFRDLSQVAVVAARRIEDLALLGVSLSNLGIACWKLGHFDEGIEVVTEGRDIARRLGDKQTEAHSESTIGLLLTVLGQYTEALPHLQRAIALDRELGIRRAEAETLTILSTLHEQQGRYEEAAAAARQALAIHRDVEDRNNEVMALTDLAFAHVGLGQYEDARDCLERARERCDDFSPPGDFALVLALSAEVAQCLGHLAEAETCAGPALRLAHAGDSPTRQAQVENLIGRLHLRRGEYDQALALHTHAHGLATSIRYRAEQARALAGMATAAEALGDPAAASAHRTAAMDLFTFMQAPACRYAAPLAVETSQVVSAQSRPSSRVRGRTPAP</sequence>
<dbReference type="Pfam" id="PF13374">
    <property type="entry name" value="TPR_10"/>
    <property type="match status" value="1"/>
</dbReference>
<feature type="region of interest" description="Disordered" evidence="2">
    <location>
        <begin position="855"/>
        <end position="874"/>
    </location>
</feature>
<dbReference type="Proteomes" id="UP000308632">
    <property type="component" value="Unassembled WGS sequence"/>
</dbReference>
<evidence type="ECO:0000256" key="2">
    <source>
        <dbReference type="SAM" id="MobiDB-lite"/>
    </source>
</evidence>
<dbReference type="EMBL" id="SZPR01000008">
    <property type="protein sequence ID" value="TKT10841.1"/>
    <property type="molecule type" value="Genomic_DNA"/>
</dbReference>
<dbReference type="SUPFAM" id="SSF48452">
    <property type="entry name" value="TPR-like"/>
    <property type="match status" value="2"/>
</dbReference>
<dbReference type="Pfam" id="PF13424">
    <property type="entry name" value="TPR_12"/>
    <property type="match status" value="1"/>
</dbReference>
<accession>A0A4U5X972</accession>
<evidence type="ECO:0000256" key="1">
    <source>
        <dbReference type="PROSITE-ProRule" id="PRU00339"/>
    </source>
</evidence>
<dbReference type="SUPFAM" id="SSF52540">
    <property type="entry name" value="P-loop containing nucleoside triphosphate hydrolases"/>
    <property type="match status" value="1"/>
</dbReference>
<evidence type="ECO:0000313" key="4">
    <source>
        <dbReference type="EMBL" id="TKT10841.1"/>
    </source>
</evidence>
<dbReference type="AlphaFoldDB" id="A0A4U5X972"/>
<dbReference type="PANTHER" id="PTHR47691">
    <property type="entry name" value="REGULATOR-RELATED"/>
    <property type="match status" value="1"/>
</dbReference>